<keyword evidence="5" id="KW-1185">Reference proteome</keyword>
<evidence type="ECO:0000313" key="5">
    <source>
        <dbReference type="Proteomes" id="UP001293593"/>
    </source>
</evidence>
<gene>
    <name evidence="4" type="ORF">QN277_007428</name>
</gene>
<dbReference type="Gene3D" id="3.10.110.10">
    <property type="entry name" value="Ubiquitin Conjugating Enzyme"/>
    <property type="match status" value="1"/>
</dbReference>
<evidence type="ECO:0000256" key="1">
    <source>
        <dbReference type="ARBA" id="ARBA00022679"/>
    </source>
</evidence>
<dbReference type="Proteomes" id="UP001293593">
    <property type="component" value="Unassembled WGS sequence"/>
</dbReference>
<keyword evidence="2" id="KW-0833">Ubl conjugation pathway</keyword>
<dbReference type="EMBL" id="JAWXYG010000012">
    <property type="protein sequence ID" value="KAK4257900.1"/>
    <property type="molecule type" value="Genomic_DNA"/>
</dbReference>
<dbReference type="PROSITE" id="PS50127">
    <property type="entry name" value="UBC_2"/>
    <property type="match status" value="1"/>
</dbReference>
<keyword evidence="1" id="KW-0808">Transferase</keyword>
<accession>A0AAE1JUL9</accession>
<dbReference type="SMART" id="SM00212">
    <property type="entry name" value="UBCc"/>
    <property type="match status" value="1"/>
</dbReference>
<sequence length="312" mass="36050">MTPEKDNSELTFPQFDVVLDMSDHHFLGPDPLPRMEKRFLKAISKEWRILQENLPESIFVRVSETRSDLLRAAIIGIAGTPYHDALFFFDIGLPPSYPNEPPKVHYLSRGYCVNPNLKRNGAVCLSLLNTFYGSRSERWNPEMSTLLQVLLSIQSLVLNEEPYFNIPYNFVNWKRLSDSFSQNFFLHTCMTTVHLIRNPPSKFEPLITHHFRQRANAILAACDAYANGRVMLGFHGCDGAAPPRFKIPRRFQRDMERVYAHLVIEFRRIEAHVPPSGERLVVQPSKKPKGIFRRMIKNIRDALGLKKKNSDK</sequence>
<protein>
    <recommendedName>
        <fullName evidence="3">UBC core domain-containing protein</fullName>
    </recommendedName>
</protein>
<evidence type="ECO:0000256" key="2">
    <source>
        <dbReference type="ARBA" id="ARBA00022786"/>
    </source>
</evidence>
<dbReference type="InterPro" id="IPR016135">
    <property type="entry name" value="UBQ-conjugating_enzyme/RWD"/>
</dbReference>
<feature type="domain" description="UBC core" evidence="3">
    <location>
        <begin position="38"/>
        <end position="197"/>
    </location>
</feature>
<dbReference type="CDD" id="cd23837">
    <property type="entry name" value="UBCc_UBE2O"/>
    <property type="match status" value="1"/>
</dbReference>
<evidence type="ECO:0000313" key="4">
    <source>
        <dbReference type="EMBL" id="KAK4257900.1"/>
    </source>
</evidence>
<dbReference type="SUPFAM" id="SSF54495">
    <property type="entry name" value="UBC-like"/>
    <property type="match status" value="1"/>
</dbReference>
<dbReference type="InterPro" id="IPR000608">
    <property type="entry name" value="UBC"/>
</dbReference>
<dbReference type="PANTHER" id="PTHR46116:SF19">
    <property type="entry name" value="UBIQUITIN-CONJUGATING ENZYME FAMILY PROTEIN"/>
    <property type="match status" value="1"/>
</dbReference>
<dbReference type="AlphaFoldDB" id="A0AAE1JUL9"/>
<proteinExistence type="predicted"/>
<dbReference type="Pfam" id="PF00179">
    <property type="entry name" value="UQ_con"/>
    <property type="match status" value="1"/>
</dbReference>
<dbReference type="GO" id="GO:0061631">
    <property type="term" value="F:ubiquitin conjugating enzyme activity"/>
    <property type="evidence" value="ECO:0007669"/>
    <property type="project" value="TreeGrafter"/>
</dbReference>
<name>A0AAE1JUL9_9FABA</name>
<reference evidence="4" key="1">
    <citation type="submission" date="2023-10" db="EMBL/GenBank/DDBJ databases">
        <title>Chromosome-level genome of the transformable northern wattle, Acacia crassicarpa.</title>
        <authorList>
            <person name="Massaro I."/>
            <person name="Sinha N.R."/>
            <person name="Poethig S."/>
            <person name="Leichty A.R."/>
        </authorList>
    </citation>
    <scope>NUCLEOTIDE SEQUENCE</scope>
    <source>
        <strain evidence="4">Acra3RX</strain>
        <tissue evidence="4">Leaf</tissue>
    </source>
</reference>
<dbReference type="PANTHER" id="PTHR46116">
    <property type="entry name" value="(E3-INDEPENDENT) E2 UBIQUITIN-CONJUGATING ENZYME"/>
    <property type="match status" value="1"/>
</dbReference>
<evidence type="ECO:0000259" key="3">
    <source>
        <dbReference type="PROSITE" id="PS50127"/>
    </source>
</evidence>
<comment type="caution">
    <text evidence="4">The sequence shown here is derived from an EMBL/GenBank/DDBJ whole genome shotgun (WGS) entry which is preliminary data.</text>
</comment>
<organism evidence="4 5">
    <name type="scientific">Acacia crassicarpa</name>
    <name type="common">northern wattle</name>
    <dbReference type="NCBI Taxonomy" id="499986"/>
    <lineage>
        <taxon>Eukaryota</taxon>
        <taxon>Viridiplantae</taxon>
        <taxon>Streptophyta</taxon>
        <taxon>Embryophyta</taxon>
        <taxon>Tracheophyta</taxon>
        <taxon>Spermatophyta</taxon>
        <taxon>Magnoliopsida</taxon>
        <taxon>eudicotyledons</taxon>
        <taxon>Gunneridae</taxon>
        <taxon>Pentapetalae</taxon>
        <taxon>rosids</taxon>
        <taxon>fabids</taxon>
        <taxon>Fabales</taxon>
        <taxon>Fabaceae</taxon>
        <taxon>Caesalpinioideae</taxon>
        <taxon>mimosoid clade</taxon>
        <taxon>Acacieae</taxon>
        <taxon>Acacia</taxon>
    </lineage>
</organism>